<reference evidence="3 4" key="1">
    <citation type="submission" date="2018-03" db="EMBL/GenBank/DDBJ databases">
        <title>Genomic Encyclopedia of Archaeal and Bacterial Type Strains, Phase II (KMG-II): from individual species to whole genera.</title>
        <authorList>
            <person name="Goeker M."/>
        </authorList>
    </citation>
    <scope>NUCLEOTIDE SEQUENCE [LARGE SCALE GENOMIC DNA]</scope>
    <source>
        <strain evidence="3 4">DSM 13175</strain>
    </source>
</reference>
<protein>
    <submittedName>
        <fullName evidence="3">Undecaprenyl-diphosphatase</fullName>
    </submittedName>
</protein>
<dbReference type="AlphaFoldDB" id="A0A2T0W5E7"/>
<organism evidence="3 4">
    <name type="scientific">Alkalibacterium olivapovliticus</name>
    <dbReference type="NCBI Taxonomy" id="99907"/>
    <lineage>
        <taxon>Bacteria</taxon>
        <taxon>Bacillati</taxon>
        <taxon>Bacillota</taxon>
        <taxon>Bacilli</taxon>
        <taxon>Lactobacillales</taxon>
        <taxon>Carnobacteriaceae</taxon>
        <taxon>Alkalibacterium</taxon>
    </lineage>
</organism>
<feature type="domain" description="Phosphatidic acid phosphatase type 2/haloperoxidase" evidence="2">
    <location>
        <begin position="98"/>
        <end position="213"/>
    </location>
</feature>
<evidence type="ECO:0000259" key="2">
    <source>
        <dbReference type="SMART" id="SM00014"/>
    </source>
</evidence>
<dbReference type="EMBL" id="PVTO01000020">
    <property type="protein sequence ID" value="PRY80987.1"/>
    <property type="molecule type" value="Genomic_DNA"/>
</dbReference>
<dbReference type="PANTHER" id="PTHR14969">
    <property type="entry name" value="SPHINGOSINE-1-PHOSPHATE PHOSPHOHYDROLASE"/>
    <property type="match status" value="1"/>
</dbReference>
<dbReference type="InterPro" id="IPR000326">
    <property type="entry name" value="PAP2/HPO"/>
</dbReference>
<dbReference type="SUPFAM" id="SSF48317">
    <property type="entry name" value="Acid phosphatase/Vanadium-dependent haloperoxidase"/>
    <property type="match status" value="1"/>
</dbReference>
<feature type="transmembrane region" description="Helical" evidence="1">
    <location>
        <begin position="100"/>
        <end position="121"/>
    </location>
</feature>
<dbReference type="CDD" id="cd03392">
    <property type="entry name" value="PAP2_like_2"/>
    <property type="match status" value="1"/>
</dbReference>
<feature type="transmembrane region" description="Helical" evidence="1">
    <location>
        <begin position="61"/>
        <end position="88"/>
    </location>
</feature>
<evidence type="ECO:0000313" key="3">
    <source>
        <dbReference type="EMBL" id="PRY80987.1"/>
    </source>
</evidence>
<keyword evidence="1" id="KW-1133">Transmembrane helix</keyword>
<dbReference type="OrthoDB" id="9789113at2"/>
<name>A0A2T0W5E7_9LACT</name>
<dbReference type="PANTHER" id="PTHR14969:SF13">
    <property type="entry name" value="AT30094P"/>
    <property type="match status" value="1"/>
</dbReference>
<sequence>MEEVKDYIVDKFGRPKNLFILAMILTIPFLFLVWMSFYDWGFIGLLDELIGNEFYEERGSLLTWAFIFITRLGDGWFIALFTIVLSLYIWRFRKNTRLAVWYFLTVSVGAGGVNQLVKILFRRPRPTHVEHLIVQGGYSFPSGHAMGSIITYGALLFLIIRASKTWLPVLIGSVTLLPLIALIGMSRIYLGVHYPSDVIGGYSLGLAMLSLSIGLYSVSLKDKGYKKGQR</sequence>
<dbReference type="Proteomes" id="UP000238205">
    <property type="component" value="Unassembled WGS sequence"/>
</dbReference>
<dbReference type="SMART" id="SM00014">
    <property type="entry name" value="acidPPc"/>
    <property type="match status" value="1"/>
</dbReference>
<feature type="transmembrane region" description="Helical" evidence="1">
    <location>
        <begin position="18"/>
        <end position="41"/>
    </location>
</feature>
<accession>A0A2T0W5E7</accession>
<gene>
    <name evidence="3" type="ORF">CLV38_12048</name>
</gene>
<keyword evidence="4" id="KW-1185">Reference proteome</keyword>
<evidence type="ECO:0000313" key="4">
    <source>
        <dbReference type="Proteomes" id="UP000238205"/>
    </source>
</evidence>
<dbReference type="InterPro" id="IPR036938">
    <property type="entry name" value="PAP2/HPO_sf"/>
</dbReference>
<feature type="transmembrane region" description="Helical" evidence="1">
    <location>
        <begin position="141"/>
        <end position="160"/>
    </location>
</feature>
<dbReference type="Pfam" id="PF01569">
    <property type="entry name" value="PAP2"/>
    <property type="match status" value="1"/>
</dbReference>
<feature type="transmembrane region" description="Helical" evidence="1">
    <location>
        <begin position="202"/>
        <end position="220"/>
    </location>
</feature>
<evidence type="ECO:0000256" key="1">
    <source>
        <dbReference type="SAM" id="Phobius"/>
    </source>
</evidence>
<keyword evidence="1" id="KW-0472">Membrane</keyword>
<feature type="transmembrane region" description="Helical" evidence="1">
    <location>
        <begin position="167"/>
        <end position="190"/>
    </location>
</feature>
<dbReference type="Gene3D" id="1.20.144.10">
    <property type="entry name" value="Phosphatidic acid phosphatase type 2/haloperoxidase"/>
    <property type="match status" value="2"/>
</dbReference>
<dbReference type="RefSeq" id="WP_106194852.1">
    <property type="nucleotide sequence ID" value="NZ_PVTO01000020.1"/>
</dbReference>
<keyword evidence="1" id="KW-0812">Transmembrane</keyword>
<comment type="caution">
    <text evidence="3">The sequence shown here is derived from an EMBL/GenBank/DDBJ whole genome shotgun (WGS) entry which is preliminary data.</text>
</comment>
<proteinExistence type="predicted"/>